<proteinExistence type="predicted"/>
<dbReference type="Proteomes" id="UP001138989">
    <property type="component" value="Unassembled WGS sequence"/>
</dbReference>
<comment type="caution">
    <text evidence="2">The sequence shown here is derived from an EMBL/GenBank/DDBJ whole genome shotgun (WGS) entry which is preliminary data.</text>
</comment>
<evidence type="ECO:0000313" key="3">
    <source>
        <dbReference type="Proteomes" id="UP001138989"/>
    </source>
</evidence>
<organism evidence="2 3">
    <name type="scientific">Stutzerimonas kunmingensis</name>
    <dbReference type="NCBI Taxonomy" id="1211807"/>
    <lineage>
        <taxon>Bacteria</taxon>
        <taxon>Pseudomonadati</taxon>
        <taxon>Pseudomonadota</taxon>
        <taxon>Gammaproteobacteria</taxon>
        <taxon>Pseudomonadales</taxon>
        <taxon>Pseudomonadaceae</taxon>
        <taxon>Stutzerimonas</taxon>
    </lineage>
</organism>
<keyword evidence="1" id="KW-0472">Membrane</keyword>
<sequence length="97" mass="10878">MRRILGVGGNVEWIDLVQWPAMVVTVIAAWLIGSLQPRRRTVGFWCFLLSNVLWVVWGWYAGAWALITLQVCLALMNIRGVKKNDHPDDVKAGASAM</sequence>
<name>A0A9X1N6X1_9GAMM</name>
<gene>
    <name evidence="2" type="ORF">K7H17_19575</name>
</gene>
<evidence type="ECO:0008006" key="4">
    <source>
        <dbReference type="Google" id="ProtNLM"/>
    </source>
</evidence>
<keyword evidence="1" id="KW-1133">Transmembrane helix</keyword>
<evidence type="ECO:0000313" key="2">
    <source>
        <dbReference type="EMBL" id="MCD1610056.1"/>
    </source>
</evidence>
<reference evidence="2" key="1">
    <citation type="submission" date="2021-08" db="EMBL/GenBank/DDBJ databases">
        <title>Isolation and characterization of neutrophilic mixotrophic iron-oxidizing bacteria from deep-sea hydrothermal vents.</title>
        <authorList>
            <person name="He Y."/>
        </authorList>
    </citation>
    <scope>NUCLEOTIDE SEQUENCE</scope>
    <source>
        <strain evidence="2">IOP_13</strain>
    </source>
</reference>
<feature type="transmembrane region" description="Helical" evidence="1">
    <location>
        <begin position="12"/>
        <end position="32"/>
    </location>
</feature>
<accession>A0A9X1N6X1</accession>
<feature type="transmembrane region" description="Helical" evidence="1">
    <location>
        <begin position="52"/>
        <end position="76"/>
    </location>
</feature>
<dbReference type="EMBL" id="JAINWF010000014">
    <property type="protein sequence ID" value="MCD1610056.1"/>
    <property type="molecule type" value="Genomic_DNA"/>
</dbReference>
<evidence type="ECO:0000256" key="1">
    <source>
        <dbReference type="SAM" id="Phobius"/>
    </source>
</evidence>
<keyword evidence="3" id="KW-1185">Reference proteome</keyword>
<dbReference type="RefSeq" id="WP_014822208.1">
    <property type="nucleotide sequence ID" value="NZ_DALYUS010000008.1"/>
</dbReference>
<keyword evidence="1" id="KW-0812">Transmembrane</keyword>
<protein>
    <recommendedName>
        <fullName evidence="4">Amino acid transporter</fullName>
    </recommendedName>
</protein>
<dbReference type="AlphaFoldDB" id="A0A9X1N6X1"/>